<evidence type="ECO:0000256" key="9">
    <source>
        <dbReference type="ARBA" id="ARBA00023136"/>
    </source>
</evidence>
<dbReference type="InterPro" id="IPR011527">
    <property type="entry name" value="ABC1_TM_dom"/>
</dbReference>
<protein>
    <submittedName>
        <fullName evidence="15">Putative ABC transporter permease/ATP-binding protein</fullName>
    </submittedName>
</protein>
<evidence type="ECO:0000313" key="15">
    <source>
        <dbReference type="EMBL" id="BAH56187.1"/>
    </source>
</evidence>
<dbReference type="FunFam" id="3.40.50.300:FF:000604">
    <property type="entry name" value="ABC transporter B family member 28"/>
    <property type="match status" value="1"/>
</dbReference>
<dbReference type="InterPro" id="IPR017871">
    <property type="entry name" value="ABC_transporter-like_CS"/>
</dbReference>
<dbReference type="PROSITE" id="PS50929">
    <property type="entry name" value="ABC_TM1F"/>
    <property type="match status" value="1"/>
</dbReference>
<dbReference type="Gene3D" id="1.20.1560.10">
    <property type="entry name" value="ABC transporter type 1, transmembrane domain"/>
    <property type="match status" value="1"/>
</dbReference>
<keyword evidence="9 12" id="KW-0472">Membrane</keyword>
<evidence type="ECO:0000256" key="4">
    <source>
        <dbReference type="ARBA" id="ARBA00022692"/>
    </source>
</evidence>
<dbReference type="SUPFAM" id="SSF52540">
    <property type="entry name" value="P-loop containing nucleoside triphosphate hydrolases"/>
    <property type="match status" value="1"/>
</dbReference>
<dbReference type="PROSITE" id="PS00211">
    <property type="entry name" value="ABC_TRANSPORTER_1"/>
    <property type="match status" value="1"/>
</dbReference>
<keyword evidence="6 15" id="KW-0067">ATP-binding</keyword>
<organism evidence="15 16">
    <name type="scientific">Rhodococcus opacus (strain B4)</name>
    <dbReference type="NCBI Taxonomy" id="632772"/>
    <lineage>
        <taxon>Bacteria</taxon>
        <taxon>Bacillati</taxon>
        <taxon>Actinomycetota</taxon>
        <taxon>Actinomycetes</taxon>
        <taxon>Mycobacteriales</taxon>
        <taxon>Nocardiaceae</taxon>
        <taxon>Rhodococcus</taxon>
    </lineage>
</organism>
<dbReference type="GO" id="GO:0140359">
    <property type="term" value="F:ABC-type transporter activity"/>
    <property type="evidence" value="ECO:0007669"/>
    <property type="project" value="InterPro"/>
</dbReference>
<dbReference type="InterPro" id="IPR027417">
    <property type="entry name" value="P-loop_NTPase"/>
</dbReference>
<evidence type="ECO:0000256" key="6">
    <source>
        <dbReference type="ARBA" id="ARBA00022840"/>
    </source>
</evidence>
<feature type="domain" description="ABC transporter" evidence="13">
    <location>
        <begin position="400"/>
        <end position="649"/>
    </location>
</feature>
<dbReference type="PATRIC" id="fig|632772.20.peg.7671"/>
<comment type="similarity">
    <text evidence="10">Belongs to the ABC transporter superfamily. Siderophore-Fe(3+) uptake transporter (SIUT) (TC 3.A.1.21) family.</text>
</comment>
<sequence>MTSTQQLMPQDCDTIVPASPGGDVRGRRRRLRAAVAPVSAAVTMWRQLVAHLPVPDRRRLLQAVLATAIASLATASIPVIVGMFVDAVYDDGELVGLGQALWPLITLFIAYTLISLMNVVRHQKVHAVTTSFEAGARTKIYGHLIRWPLQRFHTGTDGAIYGRANRSVEGAVRLIKLGSADLLPAVLIAVFAIGIATARHGLLGLLMSVVIPTGFGLVAWQIASQNGIRVSLKNTKERIDGWVTSCLTMLKVIRTSGTESYFDNRVSAEVQDLRRTELRHHIVMSLFDCGKAANEVLWLVVTVVVAIQFDLADTPGDLASVILLYAALTRPLNELHRVIDESSEAALQARDLLDDLAGPIDPSFKRADVSPAPDTDEDHGLRRRTGSGTPVADLSHVSAVTLDNVSFSYQQIDDHHVRDDPRDSAASARQILRGVTLRVPLGQRVGLVGASGSGKSTILDLLERLHHHYTGSITINGRDLCSIDRTYMTENIGYVGQRPTLFPGTIRDNLVMGRPGITDTDLDTACLRANIYHDIQRIDGGYEANVAQKGENLSGGQQQRLCIARALLHTPSIMLLDEPTSALDGPSQAIVQRAIDGFDDVTMLVVAHRLSTLSTMDRIVVLHDGQIVEDGTYIDLSASNGPFAAMLKSEPWTSQCNGSL</sequence>
<dbReference type="GO" id="GO:0005524">
    <property type="term" value="F:ATP binding"/>
    <property type="evidence" value="ECO:0007669"/>
    <property type="project" value="UniProtKB-KW"/>
</dbReference>
<evidence type="ECO:0000256" key="8">
    <source>
        <dbReference type="ARBA" id="ARBA00022989"/>
    </source>
</evidence>
<evidence type="ECO:0000256" key="11">
    <source>
        <dbReference type="SAM" id="MobiDB-lite"/>
    </source>
</evidence>
<dbReference type="AlphaFoldDB" id="C1BEE7"/>
<evidence type="ECO:0000256" key="12">
    <source>
        <dbReference type="SAM" id="Phobius"/>
    </source>
</evidence>
<dbReference type="SUPFAM" id="SSF90123">
    <property type="entry name" value="ABC transporter transmembrane region"/>
    <property type="match status" value="1"/>
</dbReference>
<feature type="transmembrane region" description="Helical" evidence="12">
    <location>
        <begin position="101"/>
        <end position="120"/>
    </location>
</feature>
<evidence type="ECO:0000256" key="5">
    <source>
        <dbReference type="ARBA" id="ARBA00022741"/>
    </source>
</evidence>
<dbReference type="OrthoDB" id="9806127at2"/>
<feature type="transmembrane region" description="Helical" evidence="12">
    <location>
        <begin position="202"/>
        <end position="223"/>
    </location>
</feature>
<dbReference type="InterPro" id="IPR039421">
    <property type="entry name" value="Type_1_exporter"/>
</dbReference>
<dbReference type="Pfam" id="PF00005">
    <property type="entry name" value="ABC_tran"/>
    <property type="match status" value="1"/>
</dbReference>
<dbReference type="PANTHER" id="PTHR24221">
    <property type="entry name" value="ATP-BINDING CASSETTE SUB-FAMILY B"/>
    <property type="match status" value="1"/>
</dbReference>
<comment type="subcellular location">
    <subcellularLocation>
        <location evidence="1">Cell inner membrane</location>
        <topology evidence="1">Multi-pass membrane protein</topology>
    </subcellularLocation>
</comment>
<dbReference type="Pfam" id="PF00664">
    <property type="entry name" value="ABC_membrane"/>
    <property type="match status" value="1"/>
</dbReference>
<evidence type="ECO:0000256" key="3">
    <source>
        <dbReference type="ARBA" id="ARBA00022519"/>
    </source>
</evidence>
<name>C1BEE7_RHOOB</name>
<geneLocation type="plasmid" evidence="15 16">
    <name>pKNR</name>
</geneLocation>
<gene>
    <name evidence="15" type="ordered locus">ROP_pKNR-00950</name>
</gene>
<keyword evidence="5" id="KW-0547">Nucleotide-binding</keyword>
<keyword evidence="7" id="KW-1278">Translocase</keyword>
<dbReference type="GO" id="GO:0005737">
    <property type="term" value="C:cytoplasm"/>
    <property type="evidence" value="ECO:0007669"/>
    <property type="project" value="UniProtKB-ARBA"/>
</dbReference>
<evidence type="ECO:0000256" key="2">
    <source>
        <dbReference type="ARBA" id="ARBA00022448"/>
    </source>
</evidence>
<dbReference type="SMART" id="SM00382">
    <property type="entry name" value="AAA"/>
    <property type="match status" value="1"/>
</dbReference>
<proteinExistence type="inferred from homology"/>
<dbReference type="PROSITE" id="PS50893">
    <property type="entry name" value="ABC_TRANSPORTER_2"/>
    <property type="match status" value="1"/>
</dbReference>
<dbReference type="EMBL" id="AP011118">
    <property type="protein sequence ID" value="BAH56187.1"/>
    <property type="molecule type" value="Genomic_DNA"/>
</dbReference>
<evidence type="ECO:0000313" key="16">
    <source>
        <dbReference type="Proteomes" id="UP000002212"/>
    </source>
</evidence>
<keyword evidence="4 12" id="KW-0812">Transmembrane</keyword>
<evidence type="ECO:0000259" key="13">
    <source>
        <dbReference type="PROSITE" id="PS50893"/>
    </source>
</evidence>
<feature type="domain" description="ABC transmembrane type-1" evidence="14">
    <location>
        <begin position="63"/>
        <end position="344"/>
    </location>
</feature>
<dbReference type="GO" id="GO:0034040">
    <property type="term" value="F:ATPase-coupled lipid transmembrane transporter activity"/>
    <property type="evidence" value="ECO:0007669"/>
    <property type="project" value="TreeGrafter"/>
</dbReference>
<reference evidence="15 16" key="1">
    <citation type="submission" date="2009-03" db="EMBL/GenBank/DDBJ databases">
        <title>Comparison of the complete genome sequences of Rhodococcus erythropolis PR4 and Rhodococcus opacus B4.</title>
        <authorList>
            <person name="Takarada H."/>
            <person name="Sekine M."/>
            <person name="Hosoyama A."/>
            <person name="Yamada R."/>
            <person name="Fujisawa T."/>
            <person name="Omata S."/>
            <person name="Shimizu A."/>
            <person name="Tsukatani N."/>
            <person name="Tanikawa S."/>
            <person name="Fujita N."/>
            <person name="Harayama S."/>
        </authorList>
    </citation>
    <scope>NUCLEOTIDE SEQUENCE [LARGE SCALE GENOMIC DNA]</scope>
    <source>
        <strain evidence="15 16">B4</strain>
        <plasmid evidence="15 16">pKNR</plasmid>
    </source>
</reference>
<keyword evidence="2" id="KW-0813">Transport</keyword>
<dbReference type="InterPro" id="IPR003439">
    <property type="entry name" value="ABC_transporter-like_ATP-bd"/>
</dbReference>
<evidence type="ECO:0000256" key="7">
    <source>
        <dbReference type="ARBA" id="ARBA00022967"/>
    </source>
</evidence>
<keyword evidence="15" id="KW-0614">Plasmid</keyword>
<dbReference type="HOGENOM" id="CLU_000604_84_3_11"/>
<dbReference type="PANTHER" id="PTHR24221:SF654">
    <property type="entry name" value="ATP-BINDING CASSETTE SUB-FAMILY B MEMBER 6"/>
    <property type="match status" value="1"/>
</dbReference>
<accession>C1BEE7</accession>
<keyword evidence="3" id="KW-0997">Cell inner membrane</keyword>
<feature type="region of interest" description="Disordered" evidence="11">
    <location>
        <begin position="362"/>
        <end position="391"/>
    </location>
</feature>
<keyword evidence="8 12" id="KW-1133">Transmembrane helix</keyword>
<dbReference type="Proteomes" id="UP000002212">
    <property type="component" value="Plasmid pKNR"/>
</dbReference>
<evidence type="ECO:0000256" key="1">
    <source>
        <dbReference type="ARBA" id="ARBA00004429"/>
    </source>
</evidence>
<dbReference type="GO" id="GO:0005886">
    <property type="term" value="C:plasma membrane"/>
    <property type="evidence" value="ECO:0007669"/>
    <property type="project" value="UniProtKB-SubCell"/>
</dbReference>
<feature type="transmembrane region" description="Helical" evidence="12">
    <location>
        <begin position="60"/>
        <end position="81"/>
    </location>
</feature>
<dbReference type="KEGG" id="rop:ROP_pKNR-00950"/>
<evidence type="ECO:0000259" key="14">
    <source>
        <dbReference type="PROSITE" id="PS50929"/>
    </source>
</evidence>
<dbReference type="GO" id="GO:0016887">
    <property type="term" value="F:ATP hydrolysis activity"/>
    <property type="evidence" value="ECO:0007669"/>
    <property type="project" value="InterPro"/>
</dbReference>
<evidence type="ECO:0000256" key="10">
    <source>
        <dbReference type="ARBA" id="ARBA00023455"/>
    </source>
</evidence>
<dbReference type="InterPro" id="IPR003593">
    <property type="entry name" value="AAA+_ATPase"/>
</dbReference>
<keyword evidence="3" id="KW-1003">Cell membrane</keyword>
<dbReference type="Gene3D" id="3.40.50.300">
    <property type="entry name" value="P-loop containing nucleotide triphosphate hydrolases"/>
    <property type="match status" value="1"/>
</dbReference>
<dbReference type="RefSeq" id="WP_012691912.1">
    <property type="nucleotide sequence ID" value="NC_012523.1"/>
</dbReference>
<dbReference type="InterPro" id="IPR036640">
    <property type="entry name" value="ABC1_TM_sf"/>
</dbReference>